<dbReference type="InterPro" id="IPR001362">
    <property type="entry name" value="Glyco_hydro_32"/>
</dbReference>
<dbReference type="Gene3D" id="2.115.10.20">
    <property type="entry name" value="Glycosyl hydrolase domain, family 43"/>
    <property type="match status" value="1"/>
</dbReference>
<dbReference type="InterPro" id="IPR013148">
    <property type="entry name" value="Glyco_hydro_32_N"/>
</dbReference>
<dbReference type="GO" id="GO:0005975">
    <property type="term" value="P:carbohydrate metabolic process"/>
    <property type="evidence" value="ECO:0007669"/>
    <property type="project" value="InterPro"/>
</dbReference>
<keyword evidence="4" id="KW-0326">Glycosidase</keyword>
<evidence type="ECO:0000313" key="6">
    <source>
        <dbReference type="EMBL" id="NEM92298.1"/>
    </source>
</evidence>
<evidence type="ECO:0000256" key="4">
    <source>
        <dbReference type="ARBA" id="ARBA00023295"/>
    </source>
</evidence>
<evidence type="ECO:0000256" key="3">
    <source>
        <dbReference type="ARBA" id="ARBA00022801"/>
    </source>
</evidence>
<dbReference type="CDD" id="cd08996">
    <property type="entry name" value="GH32_FFase"/>
    <property type="match status" value="1"/>
</dbReference>
<dbReference type="SUPFAM" id="SSF75005">
    <property type="entry name" value="Arabinanase/levansucrase/invertase"/>
    <property type="match status" value="1"/>
</dbReference>
<dbReference type="EMBL" id="JAAGWZ010000004">
    <property type="protein sequence ID" value="NEM92298.1"/>
    <property type="molecule type" value="Genomic_DNA"/>
</dbReference>
<feature type="domain" description="Glycosyl hydrolase family 32 N-terminal" evidence="5">
    <location>
        <begin position="18"/>
        <end position="315"/>
    </location>
</feature>
<evidence type="ECO:0000256" key="1">
    <source>
        <dbReference type="ARBA" id="ARBA00009902"/>
    </source>
</evidence>
<keyword evidence="7" id="KW-1185">Reference proteome</keyword>
<evidence type="ECO:0000313" key="7">
    <source>
        <dbReference type="Proteomes" id="UP000479756"/>
    </source>
</evidence>
<name>A0A7C9TRU0_9MICO</name>
<sequence>MTDGQLARSTHAHRPALHFTAPKNWMNDPNGLIQWGSEFHLFYQHNPHAPEWARPYWGHAVSDDLHSWRDLPIALEPDSEFDRAGCYSGCCVDDDGIPTIIYTGVVAEEGREGLVERVLSATSTDGLVTWVKSPTPLIAGPPDEIDAVGFRDPFVWRDADGTWHLILGCGSRTRGGMVLHYVSRDLRSWEYRGVLLEQSDIADTALVAATVWECPQLVRLGGRDIVIVSVLTSAPSHVVMIEGELRGDRFIPSAADRMDGGSSFYAPHVTRLADGRWAALGWLQESTSRDPSDWAGTLSLPRELLMSDGVVVQRPLHEFARLRGTRTDALMPVAPGQPATPLISHAAPFEVRIRGPVQARHQLSIGTPQGVVVLPGLDGPGAPHDDRPLDVTIVVDRFITEVFSEGRPVMTTRADGRSTAGHPLELGTTGDGFAVLVSWWPLTPA</sequence>
<dbReference type="PANTHER" id="PTHR43101:SF1">
    <property type="entry name" value="BETA-FRUCTOSIDASE"/>
    <property type="match status" value="1"/>
</dbReference>
<dbReference type="SMART" id="SM00640">
    <property type="entry name" value="Glyco_32"/>
    <property type="match status" value="1"/>
</dbReference>
<reference evidence="6 7" key="1">
    <citation type="journal article" date="2014" name="Int. J. Syst. Evol. Microbiol.">
        <title>Description of Galbitalea soli gen. nov., sp. nov., and Frondihabitans sucicola sp. nov.</title>
        <authorList>
            <person name="Kim S.J."/>
            <person name="Lim J.M."/>
            <person name="Ahn J.H."/>
            <person name="Weon H.Y."/>
            <person name="Hamada M."/>
            <person name="Suzuki K."/>
            <person name="Ahn T.Y."/>
            <person name="Kwon S.W."/>
        </authorList>
    </citation>
    <scope>NUCLEOTIDE SEQUENCE [LARGE SCALE GENOMIC DNA]</scope>
    <source>
        <strain evidence="6 7">NBRC 108727</strain>
    </source>
</reference>
<comment type="caution">
    <text evidence="6">The sequence shown here is derived from an EMBL/GenBank/DDBJ whole genome shotgun (WGS) entry which is preliminary data.</text>
</comment>
<keyword evidence="3 6" id="KW-0378">Hydrolase</keyword>
<dbReference type="Proteomes" id="UP000479756">
    <property type="component" value="Unassembled WGS sequence"/>
</dbReference>
<organism evidence="6 7">
    <name type="scientific">Galbitalea soli</name>
    <dbReference type="NCBI Taxonomy" id="1268042"/>
    <lineage>
        <taxon>Bacteria</taxon>
        <taxon>Bacillati</taxon>
        <taxon>Actinomycetota</taxon>
        <taxon>Actinomycetes</taxon>
        <taxon>Micrococcales</taxon>
        <taxon>Microbacteriaceae</taxon>
        <taxon>Galbitalea</taxon>
    </lineage>
</organism>
<comment type="similarity">
    <text evidence="1">Belongs to the glycosyl hydrolase 32 family.</text>
</comment>
<dbReference type="RefSeq" id="WP_163474343.1">
    <property type="nucleotide sequence ID" value="NZ_JAAGWZ010000004.1"/>
</dbReference>
<dbReference type="InterPro" id="IPR023296">
    <property type="entry name" value="Glyco_hydro_beta-prop_sf"/>
</dbReference>
<dbReference type="EC" id="3.2.1.26" evidence="2"/>
<proteinExistence type="inferred from homology"/>
<gene>
    <name evidence="6" type="ORF">G3T37_13150</name>
</gene>
<evidence type="ECO:0000259" key="5">
    <source>
        <dbReference type="Pfam" id="PF00251"/>
    </source>
</evidence>
<dbReference type="InterPro" id="IPR051214">
    <property type="entry name" value="GH32_Enzymes"/>
</dbReference>
<dbReference type="GO" id="GO:0004564">
    <property type="term" value="F:beta-fructofuranosidase activity"/>
    <property type="evidence" value="ECO:0007669"/>
    <property type="project" value="UniProtKB-EC"/>
</dbReference>
<protein>
    <recommendedName>
        <fullName evidence="2">beta-fructofuranosidase</fullName>
        <ecNumber evidence="2">3.2.1.26</ecNumber>
    </recommendedName>
</protein>
<dbReference type="Pfam" id="PF00251">
    <property type="entry name" value="Glyco_hydro_32N"/>
    <property type="match status" value="1"/>
</dbReference>
<evidence type="ECO:0000256" key="2">
    <source>
        <dbReference type="ARBA" id="ARBA00012758"/>
    </source>
</evidence>
<dbReference type="PANTHER" id="PTHR43101">
    <property type="entry name" value="BETA-FRUCTOSIDASE"/>
    <property type="match status" value="1"/>
</dbReference>
<dbReference type="AlphaFoldDB" id="A0A7C9TRU0"/>
<accession>A0A7C9TRU0</accession>